<feature type="signal peptide" evidence="3">
    <location>
        <begin position="1"/>
        <end position="27"/>
    </location>
</feature>
<keyword evidence="2" id="KW-1133">Transmembrane helix</keyword>
<feature type="region of interest" description="Disordered" evidence="1">
    <location>
        <begin position="48"/>
        <end position="68"/>
    </location>
</feature>
<feature type="transmembrane region" description="Helical" evidence="2">
    <location>
        <begin position="309"/>
        <end position="332"/>
    </location>
</feature>
<evidence type="ECO:0000256" key="3">
    <source>
        <dbReference type="SAM" id="SignalP"/>
    </source>
</evidence>
<gene>
    <name evidence="4" type="ORF">INS90_09455</name>
</gene>
<proteinExistence type="predicted"/>
<evidence type="ECO:0008006" key="6">
    <source>
        <dbReference type="Google" id="ProtNLM"/>
    </source>
</evidence>
<dbReference type="RefSeq" id="WP_197552659.1">
    <property type="nucleotide sequence ID" value="NZ_CP063212.1"/>
</dbReference>
<keyword evidence="2" id="KW-0812">Transmembrane</keyword>
<sequence>MTRKLAAFMTFIALLVVGLLAPGVACAVPDEGPADAVVASGEAAGHKAAQDAGSAQQAAPASSNGKSTPRIMVQKFGTTPMPVVAGQDCDVVFTARNMSSTTAVRNIKFSLSGEGGLLPRSGSASVFVDRLAPRQAVDVTMYYTSLPTLEDKPYPLTLTIDYEDGDFTALSATETVAVMVSQPARVDTSAPQVMPAQIARGGEASIVFTVNNLGKSAVSNVKASVDDGQGIWAPETYVGNIAAGQTANVDMIIRGDEVVNGPVKITLSYENSEGKVATLQREVDIAVVEEDLGEVPPMDNDAAVPEPSISWTGVGVGGAGLVALVAVAALLVRNHRKKKDAEAEAESLSYLDPADGLI</sequence>
<feature type="chain" id="PRO_5029856863" description="CARDB domain-containing protein" evidence="3">
    <location>
        <begin position="28"/>
        <end position="358"/>
    </location>
</feature>
<evidence type="ECO:0000313" key="5">
    <source>
        <dbReference type="Proteomes" id="UP000594961"/>
    </source>
</evidence>
<keyword evidence="3" id="KW-0732">Signal</keyword>
<evidence type="ECO:0000256" key="2">
    <source>
        <dbReference type="SAM" id="Phobius"/>
    </source>
</evidence>
<evidence type="ECO:0000313" key="4">
    <source>
        <dbReference type="EMBL" id="QOR47458.1"/>
    </source>
</evidence>
<feature type="compositionally biased region" description="Low complexity" evidence="1">
    <location>
        <begin position="50"/>
        <end position="63"/>
    </location>
</feature>
<name>A0A7M1QZT8_9ACTO</name>
<evidence type="ECO:0000256" key="1">
    <source>
        <dbReference type="SAM" id="MobiDB-lite"/>
    </source>
</evidence>
<dbReference type="EMBL" id="CP063212">
    <property type="protein sequence ID" value="QOR47458.1"/>
    <property type="molecule type" value="Genomic_DNA"/>
</dbReference>
<dbReference type="AlphaFoldDB" id="A0A7M1QZT8"/>
<protein>
    <recommendedName>
        <fullName evidence="6">CARDB domain-containing protein</fullName>
    </recommendedName>
</protein>
<dbReference type="PANTHER" id="PTHR35902">
    <property type="entry name" value="S-LAYER DOMAIN-LIKE PROTEIN-RELATED"/>
    <property type="match status" value="1"/>
</dbReference>
<keyword evidence="2" id="KW-0472">Membrane</keyword>
<organism evidence="4 5">
    <name type="scientific">Trueperella pecoris</name>
    <dbReference type="NCBI Taxonomy" id="2733571"/>
    <lineage>
        <taxon>Bacteria</taxon>
        <taxon>Bacillati</taxon>
        <taxon>Actinomycetota</taxon>
        <taxon>Actinomycetes</taxon>
        <taxon>Actinomycetales</taxon>
        <taxon>Actinomycetaceae</taxon>
        <taxon>Trueperella</taxon>
    </lineage>
</organism>
<accession>A0A7M1QZT8</accession>
<reference evidence="4 5" key="1">
    <citation type="submission" date="2020-10" db="EMBL/GenBank/DDBJ databases">
        <title>Trueperella pecoris sp. nov. isolated from bovine and porcine specimens.</title>
        <authorList>
            <person name="Schoenecker L."/>
            <person name="Schnydrig P."/>
            <person name="Brodard I."/>
            <person name="Thomann A."/>
            <person name="Hemphill A."/>
            <person name="Rodriguez-Campos S."/>
            <person name="Perreten V."/>
            <person name="Jores J."/>
            <person name="Kittl S."/>
        </authorList>
    </citation>
    <scope>NUCLEOTIDE SEQUENCE [LARGE SCALE GENOMIC DNA]</scope>
    <source>
        <strain evidence="4 5">19OD0592</strain>
    </source>
</reference>
<dbReference type="Proteomes" id="UP000594961">
    <property type="component" value="Chromosome"/>
</dbReference>